<dbReference type="Pfam" id="PF00561">
    <property type="entry name" value="Abhydrolase_1"/>
    <property type="match status" value="1"/>
</dbReference>
<accession>A0A8J3L2Y8</accession>
<evidence type="ECO:0000259" key="2">
    <source>
        <dbReference type="Pfam" id="PF00561"/>
    </source>
</evidence>
<dbReference type="InterPro" id="IPR029058">
    <property type="entry name" value="AB_hydrolase_fold"/>
</dbReference>
<dbReference type="SUPFAM" id="SSF53756">
    <property type="entry name" value="UDP-Glycosyltransferase/glycogen phosphorylase"/>
    <property type="match status" value="1"/>
</dbReference>
<reference evidence="4 5" key="1">
    <citation type="submission" date="2021-01" db="EMBL/GenBank/DDBJ databases">
        <title>Whole genome shotgun sequence of Catellatospora coxensis NBRC 107359.</title>
        <authorList>
            <person name="Komaki H."/>
            <person name="Tamura T."/>
        </authorList>
    </citation>
    <scope>NUCLEOTIDE SEQUENCE [LARGE SCALE GENOMIC DNA]</scope>
    <source>
        <strain evidence="4 5">NBRC 107359</strain>
    </source>
</reference>
<evidence type="ECO:0000313" key="4">
    <source>
        <dbReference type="EMBL" id="GIG10424.1"/>
    </source>
</evidence>
<dbReference type="GO" id="GO:0016758">
    <property type="term" value="F:hexosyltransferase activity"/>
    <property type="evidence" value="ECO:0007669"/>
    <property type="project" value="InterPro"/>
</dbReference>
<dbReference type="InterPro" id="IPR050266">
    <property type="entry name" value="AB_hydrolase_sf"/>
</dbReference>
<evidence type="ECO:0008006" key="6">
    <source>
        <dbReference type="Google" id="ProtNLM"/>
    </source>
</evidence>
<evidence type="ECO:0000313" key="5">
    <source>
        <dbReference type="Proteomes" id="UP000630887"/>
    </source>
</evidence>
<proteinExistence type="predicted"/>
<feature type="domain" description="Glycosyl transferase family 28 C-terminal" evidence="3">
    <location>
        <begin position="554"/>
        <end position="688"/>
    </location>
</feature>
<dbReference type="AlphaFoldDB" id="A0A8J3L2Y8"/>
<evidence type="ECO:0000259" key="3">
    <source>
        <dbReference type="Pfam" id="PF04101"/>
    </source>
</evidence>
<dbReference type="SUPFAM" id="SSF53474">
    <property type="entry name" value="alpha/beta-Hydrolases"/>
    <property type="match status" value="1"/>
</dbReference>
<dbReference type="Proteomes" id="UP000630887">
    <property type="component" value="Unassembled WGS sequence"/>
</dbReference>
<dbReference type="RefSeq" id="WP_203698363.1">
    <property type="nucleotide sequence ID" value="NZ_BAAALC010000073.1"/>
</dbReference>
<dbReference type="Gene3D" id="3.40.50.1820">
    <property type="entry name" value="alpha/beta hydrolase"/>
    <property type="match status" value="1"/>
</dbReference>
<keyword evidence="5" id="KW-1185">Reference proteome</keyword>
<organism evidence="4 5">
    <name type="scientific">Catellatospora coxensis</name>
    <dbReference type="NCBI Taxonomy" id="310354"/>
    <lineage>
        <taxon>Bacteria</taxon>
        <taxon>Bacillati</taxon>
        <taxon>Actinomycetota</taxon>
        <taxon>Actinomycetes</taxon>
        <taxon>Micromonosporales</taxon>
        <taxon>Micromonosporaceae</taxon>
        <taxon>Catellatospora</taxon>
    </lineage>
</organism>
<dbReference type="InterPro" id="IPR007235">
    <property type="entry name" value="Glyco_trans_28_C"/>
</dbReference>
<sequence length="715" mass="80108">MRAREADKEGFVEHGGVRIHYEVYGDGEPTVLLMPTWTVIDKRFWKAQVPYLARHHRVVVYDGPGNGRSDRPLDPAAYRQDNQVAYALKVLDATGTGRAIPVALSMAANWALELAADHPDRVHGTVLIGPTVPIAGPPDSARSAHNRVDGPAPELGPSQVPALGGDPPEHWLKYNREYWLENYDDFLWFFMGQCFSEPHSTKQIEDAVGWGRQTSGEVLVAKSHAPWPDNRTLAGWCERIKSPVLLIHGDDDRISHVHRSRVLAELTGGDLVVLEGAGHIPLARDPVKVNLLVHQFAERFRAPAPRRRTWSRFGHRRKRVLYLCSPIGLGHARRDAAIAAELRLRHPDVQIDWLAQHPVTRVLEQAGERLHPASRWLANESAHIEGEAGEHDLHCFEALRSMDEVLVANFMVFHDVVRETAYDLVVGDEAWDVDHFLHENPELKRFAYAWFTDFVGFLPMPDGGAREALVTADYNAEMIEHIARYPRIRDRAIFVGNPDDVVDERFGPDLPMIRDWTREHYDFAGYVTGFDPGTVADRAALRAELGYRPDERVCVVTVGGSGVGHHLLRRVVDCYEAAARLVPGLRMLVVTGPRIDPASITARAGLDVRAYVPDLHRHLAASDLAVVQGGLTTCMELAAARRPFIYIPLRHHFEQNFHVAHRLDRYGAGRRLDYDDLTPDVLARAVADEIGREVAYRPVESDGAARAAEMLSELL</sequence>
<dbReference type="Pfam" id="PF04101">
    <property type="entry name" value="Glyco_tran_28_C"/>
    <property type="match status" value="1"/>
</dbReference>
<feature type="domain" description="AB hydrolase-1" evidence="2">
    <location>
        <begin position="43"/>
        <end position="282"/>
    </location>
</feature>
<dbReference type="InterPro" id="IPR000073">
    <property type="entry name" value="AB_hydrolase_1"/>
</dbReference>
<evidence type="ECO:0000256" key="1">
    <source>
        <dbReference type="SAM" id="MobiDB-lite"/>
    </source>
</evidence>
<dbReference type="GO" id="GO:0016020">
    <property type="term" value="C:membrane"/>
    <property type="evidence" value="ECO:0007669"/>
    <property type="project" value="TreeGrafter"/>
</dbReference>
<feature type="region of interest" description="Disordered" evidence="1">
    <location>
        <begin position="133"/>
        <end position="166"/>
    </location>
</feature>
<name>A0A8J3L2Y8_9ACTN</name>
<protein>
    <recommendedName>
        <fullName evidence="6">Pimeloyl-ACP methyl ester carboxylesterase</fullName>
    </recommendedName>
</protein>
<dbReference type="Gene3D" id="3.40.50.2000">
    <property type="entry name" value="Glycogen Phosphorylase B"/>
    <property type="match status" value="1"/>
</dbReference>
<dbReference type="PANTHER" id="PTHR43798">
    <property type="entry name" value="MONOACYLGLYCEROL LIPASE"/>
    <property type="match status" value="1"/>
</dbReference>
<dbReference type="EMBL" id="BONI01000088">
    <property type="protein sequence ID" value="GIG10424.1"/>
    <property type="molecule type" value="Genomic_DNA"/>
</dbReference>
<gene>
    <name evidence="4" type="ORF">Cco03nite_71240</name>
</gene>
<dbReference type="PANTHER" id="PTHR43798:SF33">
    <property type="entry name" value="HYDROLASE, PUTATIVE (AFU_ORTHOLOGUE AFUA_2G14860)-RELATED"/>
    <property type="match status" value="1"/>
</dbReference>
<comment type="caution">
    <text evidence="4">The sequence shown here is derived from an EMBL/GenBank/DDBJ whole genome shotgun (WGS) entry which is preliminary data.</text>
</comment>